<dbReference type="Gene3D" id="1.10.10.10">
    <property type="entry name" value="Winged helix-like DNA-binding domain superfamily/Winged helix DNA-binding domain"/>
    <property type="match status" value="1"/>
</dbReference>
<feature type="domain" description="HTH arsR-type" evidence="5">
    <location>
        <begin position="26"/>
        <end position="121"/>
    </location>
</feature>
<evidence type="ECO:0000256" key="2">
    <source>
        <dbReference type="ARBA" id="ARBA00023125"/>
    </source>
</evidence>
<keyword evidence="4" id="KW-0175">Coiled coil</keyword>
<evidence type="ECO:0000259" key="5">
    <source>
        <dbReference type="PROSITE" id="PS50987"/>
    </source>
</evidence>
<protein>
    <submittedName>
        <fullName evidence="6">Regulatory ArsR family protein</fullName>
    </submittedName>
</protein>
<dbReference type="InterPro" id="IPR001845">
    <property type="entry name" value="HTH_ArsR_DNA-bd_dom"/>
</dbReference>
<dbReference type="RefSeq" id="WP_100315095.1">
    <property type="nucleotide sequence ID" value="NZ_PGFG01000001.1"/>
</dbReference>
<dbReference type="NCBIfam" id="NF033788">
    <property type="entry name" value="HTH_metalloreg"/>
    <property type="match status" value="1"/>
</dbReference>
<organism evidence="6 7">
    <name type="scientific">Thermoflavifilum aggregans</name>
    <dbReference type="NCBI Taxonomy" id="454188"/>
    <lineage>
        <taxon>Bacteria</taxon>
        <taxon>Pseudomonadati</taxon>
        <taxon>Bacteroidota</taxon>
        <taxon>Chitinophagia</taxon>
        <taxon>Chitinophagales</taxon>
        <taxon>Chitinophagaceae</taxon>
        <taxon>Thermoflavifilum</taxon>
    </lineage>
</organism>
<dbReference type="PROSITE" id="PS50987">
    <property type="entry name" value="HTH_ARSR_2"/>
    <property type="match status" value="1"/>
</dbReference>
<reference evidence="6 7" key="1">
    <citation type="submission" date="2017-11" db="EMBL/GenBank/DDBJ databases">
        <title>Genomic Encyclopedia of Archaeal and Bacterial Type Strains, Phase II (KMG-II): From Individual Species to Whole Genera.</title>
        <authorList>
            <person name="Goeker M."/>
        </authorList>
    </citation>
    <scope>NUCLEOTIDE SEQUENCE [LARGE SCALE GENOMIC DNA]</scope>
    <source>
        <strain evidence="6 7">DSM 27268</strain>
    </source>
</reference>
<dbReference type="EMBL" id="PGFG01000001">
    <property type="protein sequence ID" value="PJJ76650.1"/>
    <property type="molecule type" value="Genomic_DNA"/>
</dbReference>
<dbReference type="PRINTS" id="PR00778">
    <property type="entry name" value="HTHARSR"/>
</dbReference>
<dbReference type="GO" id="GO:0003700">
    <property type="term" value="F:DNA-binding transcription factor activity"/>
    <property type="evidence" value="ECO:0007669"/>
    <property type="project" value="InterPro"/>
</dbReference>
<dbReference type="InterPro" id="IPR036390">
    <property type="entry name" value="WH_DNA-bd_sf"/>
</dbReference>
<accession>A0A2M9CXM1</accession>
<dbReference type="PANTHER" id="PTHR33154">
    <property type="entry name" value="TRANSCRIPTIONAL REGULATOR, ARSR FAMILY"/>
    <property type="match status" value="1"/>
</dbReference>
<dbReference type="InterPro" id="IPR051081">
    <property type="entry name" value="HTH_MetalResp_TranReg"/>
</dbReference>
<dbReference type="CDD" id="cd00090">
    <property type="entry name" value="HTH_ARSR"/>
    <property type="match status" value="1"/>
</dbReference>
<sequence>MSKTTSCIRVYADPRQIADGKERLQRFEAQIRHLSRVLELAGNEVRLKILYLIDAEQQLCPCDLSDMLGMSIPAVSQHLRKLKDAQLVLTRRAGQTIFYRIAPEHLPVLKPFFSYIEQTSGQTIKLAES</sequence>
<dbReference type="InterPro" id="IPR011991">
    <property type="entry name" value="ArsR-like_HTH"/>
</dbReference>
<evidence type="ECO:0000313" key="6">
    <source>
        <dbReference type="EMBL" id="PJJ76650.1"/>
    </source>
</evidence>
<keyword evidence="2" id="KW-0238">DNA-binding</keyword>
<evidence type="ECO:0000256" key="4">
    <source>
        <dbReference type="SAM" id="Coils"/>
    </source>
</evidence>
<dbReference type="Proteomes" id="UP000230000">
    <property type="component" value="Unassembled WGS sequence"/>
</dbReference>
<evidence type="ECO:0000256" key="3">
    <source>
        <dbReference type="ARBA" id="ARBA00023163"/>
    </source>
</evidence>
<proteinExistence type="predicted"/>
<dbReference type="SUPFAM" id="SSF46785">
    <property type="entry name" value="Winged helix' DNA-binding domain"/>
    <property type="match status" value="1"/>
</dbReference>
<dbReference type="InterPro" id="IPR036388">
    <property type="entry name" value="WH-like_DNA-bd_sf"/>
</dbReference>
<keyword evidence="1" id="KW-0805">Transcription regulation</keyword>
<evidence type="ECO:0000256" key="1">
    <source>
        <dbReference type="ARBA" id="ARBA00023015"/>
    </source>
</evidence>
<comment type="caution">
    <text evidence="6">The sequence shown here is derived from an EMBL/GenBank/DDBJ whole genome shotgun (WGS) entry which is preliminary data.</text>
</comment>
<feature type="coiled-coil region" evidence="4">
    <location>
        <begin position="17"/>
        <end position="44"/>
    </location>
</feature>
<dbReference type="Pfam" id="PF01022">
    <property type="entry name" value="HTH_5"/>
    <property type="match status" value="1"/>
</dbReference>
<dbReference type="AlphaFoldDB" id="A0A2M9CXM1"/>
<dbReference type="OrthoDB" id="9794330at2"/>
<keyword evidence="7" id="KW-1185">Reference proteome</keyword>
<evidence type="ECO:0000313" key="7">
    <source>
        <dbReference type="Proteomes" id="UP000230000"/>
    </source>
</evidence>
<dbReference type="SMART" id="SM00418">
    <property type="entry name" value="HTH_ARSR"/>
    <property type="match status" value="1"/>
</dbReference>
<keyword evidence="3" id="KW-0804">Transcription</keyword>
<dbReference type="GO" id="GO:0003677">
    <property type="term" value="F:DNA binding"/>
    <property type="evidence" value="ECO:0007669"/>
    <property type="project" value="UniProtKB-KW"/>
</dbReference>
<gene>
    <name evidence="6" type="ORF">BXY57_2281</name>
</gene>
<dbReference type="PANTHER" id="PTHR33154:SF33">
    <property type="entry name" value="TRANSCRIPTIONAL REPRESSOR SDPR"/>
    <property type="match status" value="1"/>
</dbReference>
<name>A0A2M9CXM1_9BACT</name>